<accession>A0ABN1ZHW7</accession>
<reference evidence="2 3" key="1">
    <citation type="journal article" date="2019" name="Int. J. Syst. Evol. Microbiol.">
        <title>The Global Catalogue of Microorganisms (GCM) 10K type strain sequencing project: providing services to taxonomists for standard genome sequencing and annotation.</title>
        <authorList>
            <consortium name="The Broad Institute Genomics Platform"/>
            <consortium name="The Broad Institute Genome Sequencing Center for Infectious Disease"/>
            <person name="Wu L."/>
            <person name="Ma J."/>
        </authorList>
    </citation>
    <scope>NUCLEOTIDE SEQUENCE [LARGE SCALE GENOMIC DNA]</scope>
    <source>
        <strain evidence="2 3">JCM 12140</strain>
    </source>
</reference>
<name>A0ABN1ZHW7_9MICO</name>
<evidence type="ECO:0000313" key="3">
    <source>
        <dbReference type="Proteomes" id="UP001501742"/>
    </source>
</evidence>
<comment type="caution">
    <text evidence="2">The sequence shown here is derived from an EMBL/GenBank/DDBJ whole genome shotgun (WGS) entry which is preliminary data.</text>
</comment>
<feature type="domain" description="IrrE N-terminal-like" evidence="1">
    <location>
        <begin position="59"/>
        <end position="94"/>
    </location>
</feature>
<evidence type="ECO:0000313" key="2">
    <source>
        <dbReference type="EMBL" id="GAA1494869.1"/>
    </source>
</evidence>
<evidence type="ECO:0000259" key="1">
    <source>
        <dbReference type="Pfam" id="PF06114"/>
    </source>
</evidence>
<dbReference type="EMBL" id="BAAAJX010000017">
    <property type="protein sequence ID" value="GAA1494869.1"/>
    <property type="molecule type" value="Genomic_DNA"/>
</dbReference>
<gene>
    <name evidence="2" type="ORF">GCM10009627_32150</name>
</gene>
<dbReference type="InterPro" id="IPR010359">
    <property type="entry name" value="IrrE_HExxH"/>
</dbReference>
<dbReference type="Proteomes" id="UP001501742">
    <property type="component" value="Unassembled WGS sequence"/>
</dbReference>
<sequence>MSDPRILERFWQMGAEAGWTGVEDAVAAAEQLVGKPIRVREEAFLADEPVCGFVATLEHQHLVMISPTPSPTFRAFVIGHELGHVLHGHQESAPQAAAIRALIPDLPQYKVERALARGLFENEYERQAEHFADRLAQLIRGHRERPSAFRGVFG</sequence>
<organism evidence="2 3">
    <name type="scientific">Curtobacterium herbarum</name>
    <dbReference type="NCBI Taxonomy" id="150122"/>
    <lineage>
        <taxon>Bacteria</taxon>
        <taxon>Bacillati</taxon>
        <taxon>Actinomycetota</taxon>
        <taxon>Actinomycetes</taxon>
        <taxon>Micrococcales</taxon>
        <taxon>Microbacteriaceae</taxon>
        <taxon>Curtobacterium</taxon>
    </lineage>
</organism>
<protein>
    <recommendedName>
        <fullName evidence="1">IrrE N-terminal-like domain-containing protein</fullName>
    </recommendedName>
</protein>
<dbReference type="Pfam" id="PF06114">
    <property type="entry name" value="Peptidase_M78"/>
    <property type="match status" value="1"/>
</dbReference>
<keyword evidence="3" id="KW-1185">Reference proteome</keyword>
<dbReference type="Gene3D" id="1.10.10.2910">
    <property type="match status" value="1"/>
</dbReference>
<dbReference type="RefSeq" id="WP_204607536.1">
    <property type="nucleotide sequence ID" value="NZ_BAAAJX010000017.1"/>
</dbReference>
<proteinExistence type="predicted"/>